<feature type="transmembrane region" description="Helical" evidence="2">
    <location>
        <begin position="413"/>
        <end position="435"/>
    </location>
</feature>
<organism evidence="3 4">
    <name type="scientific">Durusdinium trenchii</name>
    <dbReference type="NCBI Taxonomy" id="1381693"/>
    <lineage>
        <taxon>Eukaryota</taxon>
        <taxon>Sar</taxon>
        <taxon>Alveolata</taxon>
        <taxon>Dinophyceae</taxon>
        <taxon>Suessiales</taxon>
        <taxon>Symbiodiniaceae</taxon>
        <taxon>Durusdinium</taxon>
    </lineage>
</organism>
<protein>
    <submittedName>
        <fullName evidence="3">Uncharacterized protein</fullName>
    </submittedName>
</protein>
<comment type="caution">
    <text evidence="3">The sequence shown here is derived from an EMBL/GenBank/DDBJ whole genome shotgun (WGS) entry which is preliminary data.</text>
</comment>
<keyword evidence="2" id="KW-1133">Transmembrane helix</keyword>
<dbReference type="Proteomes" id="UP001642484">
    <property type="component" value="Unassembled WGS sequence"/>
</dbReference>
<name>A0ABP0PAJ1_9DINO</name>
<evidence type="ECO:0000313" key="3">
    <source>
        <dbReference type="EMBL" id="CAK9072796.1"/>
    </source>
</evidence>
<evidence type="ECO:0000256" key="1">
    <source>
        <dbReference type="SAM" id="MobiDB-lite"/>
    </source>
</evidence>
<evidence type="ECO:0000256" key="2">
    <source>
        <dbReference type="SAM" id="Phobius"/>
    </source>
</evidence>
<reference evidence="3 4" key="1">
    <citation type="submission" date="2024-02" db="EMBL/GenBank/DDBJ databases">
        <authorList>
            <person name="Chen Y."/>
            <person name="Shah S."/>
            <person name="Dougan E. K."/>
            <person name="Thang M."/>
            <person name="Chan C."/>
        </authorList>
    </citation>
    <scope>NUCLEOTIDE SEQUENCE [LARGE SCALE GENOMIC DNA]</scope>
</reference>
<accession>A0ABP0PAJ1</accession>
<sequence>MMVLRAGLCPPAEGKNHAKSGLLAVRGLLAAPGFVEQSEVVRHSDPRRLLEVLTEQYGDDPVSRQALEVSRRLFDFAGLTDSIGGAAKWCQDTVSQVSNKVVGVQEAASLIQSALLDSVRRNGYIGEGTQLTGQAWTSMLELGTKMTGIYQDFQPLEPAFAKASGAMEITTNQGMLSQLVHCVRSIISSNSILDVLGTSLDKALGIFSQIKDTVVSVVSKLGGRRLREAGREGRMLYDYNQLLEGIDFDWISKKIQGFVATIKTQAENLVDIDTILGPMLAQMDKTGQVTRRLDIISQAQQAVGGVGSLKEQAEKNARAISKVIPTWQAVEGTSVQMCPSVLATKDTISNLKCRTTEFVSKAGVGSWVPSEVTNIVAGCPATLPTQEQAIEAGCPKKAYSAGVKDVLGENSNALGWAMAVGGSAAGLGICGIAGAKMMKKGEDEDDSDDGNSSEQGPLTE</sequence>
<proteinExistence type="predicted"/>
<keyword evidence="4" id="KW-1185">Reference proteome</keyword>
<evidence type="ECO:0000313" key="4">
    <source>
        <dbReference type="Proteomes" id="UP001642484"/>
    </source>
</evidence>
<keyword evidence="2" id="KW-0812">Transmembrane</keyword>
<dbReference type="EMBL" id="CAXAMN010022806">
    <property type="protein sequence ID" value="CAK9072796.1"/>
    <property type="molecule type" value="Genomic_DNA"/>
</dbReference>
<gene>
    <name evidence="3" type="ORF">CCMP2556_LOCUS35824</name>
</gene>
<feature type="region of interest" description="Disordered" evidence="1">
    <location>
        <begin position="439"/>
        <end position="460"/>
    </location>
</feature>
<keyword evidence="2" id="KW-0472">Membrane</keyword>